<protein>
    <submittedName>
        <fullName evidence="2">Gonadal family</fullName>
    </submittedName>
</protein>
<dbReference type="EMBL" id="CABPRJ010001929">
    <property type="protein sequence ID" value="VVC41868.1"/>
    <property type="molecule type" value="Genomic_DNA"/>
</dbReference>
<dbReference type="Proteomes" id="UP000325440">
    <property type="component" value="Unassembled WGS sequence"/>
</dbReference>
<evidence type="ECO:0000313" key="3">
    <source>
        <dbReference type="Proteomes" id="UP000325440"/>
    </source>
</evidence>
<reference evidence="2 3" key="1">
    <citation type="submission" date="2019-08" db="EMBL/GenBank/DDBJ databases">
        <authorList>
            <person name="Alioto T."/>
            <person name="Alioto T."/>
            <person name="Gomez Garrido J."/>
        </authorList>
    </citation>
    <scope>NUCLEOTIDE SEQUENCE [LARGE SCALE GENOMIC DNA]</scope>
</reference>
<organism evidence="2 3">
    <name type="scientific">Cinara cedri</name>
    <dbReference type="NCBI Taxonomy" id="506608"/>
    <lineage>
        <taxon>Eukaryota</taxon>
        <taxon>Metazoa</taxon>
        <taxon>Ecdysozoa</taxon>
        <taxon>Arthropoda</taxon>
        <taxon>Hexapoda</taxon>
        <taxon>Insecta</taxon>
        <taxon>Pterygota</taxon>
        <taxon>Neoptera</taxon>
        <taxon>Paraneoptera</taxon>
        <taxon>Hemiptera</taxon>
        <taxon>Sternorrhyncha</taxon>
        <taxon>Aphidomorpha</taxon>
        <taxon>Aphidoidea</taxon>
        <taxon>Aphididae</taxon>
        <taxon>Lachninae</taxon>
        <taxon>Cinara</taxon>
    </lineage>
</organism>
<proteinExistence type="inferred from homology"/>
<dbReference type="PANTHER" id="PTHR13054:SF2">
    <property type="entry name" value="PROTEIN DGCR6"/>
    <property type="match status" value="1"/>
</dbReference>
<dbReference type="PANTHER" id="PTHR13054">
    <property type="entry name" value="DIGEORGE SYNDROME CRITICAL REGION 6 DGCR6 FAMILY MEMBER"/>
    <property type="match status" value="1"/>
</dbReference>
<comment type="similarity">
    <text evidence="1">Belongs to the gonadal family.</text>
</comment>
<dbReference type="Pfam" id="PF07324">
    <property type="entry name" value="DGCR6"/>
    <property type="match status" value="1"/>
</dbReference>
<dbReference type="OrthoDB" id="21617at2759"/>
<accession>A0A5E4NAY7</accession>
<name>A0A5E4NAY7_9HEMI</name>
<evidence type="ECO:0000256" key="1">
    <source>
        <dbReference type="ARBA" id="ARBA00005939"/>
    </source>
</evidence>
<gene>
    <name evidence="2" type="ORF">CINCED_3A004552</name>
</gene>
<dbReference type="InterPro" id="IPR010849">
    <property type="entry name" value="Gonadal"/>
</dbReference>
<keyword evidence="3" id="KW-1185">Reference proteome</keyword>
<sequence length="175" mass="20594">MTSDNQNETQSRLYFLNEQLQKMVKELPRKYQQRIPNELLCELAECLLDETLYSIVKELADIQHVTEKQMFQKRLEMINKHSVGIQKLLKSDSVEPGKTEKRLKLQAEHRKNLKEFEKKIVSELDNKRREQQNILSMAGVPGFEVTDDPGRIQVQIRICDFIIRLSLLDKKPEDV</sequence>
<evidence type="ECO:0000313" key="2">
    <source>
        <dbReference type="EMBL" id="VVC41868.1"/>
    </source>
</evidence>
<dbReference type="AlphaFoldDB" id="A0A5E4NAY7"/>